<dbReference type="EMBL" id="GBRH01181791">
    <property type="protein sequence ID" value="JAE16105.1"/>
    <property type="molecule type" value="Transcribed_RNA"/>
</dbReference>
<name>A0A0A9FTE7_ARUDO</name>
<dbReference type="AlphaFoldDB" id="A0A0A9FTE7"/>
<evidence type="ECO:0000313" key="1">
    <source>
        <dbReference type="EMBL" id="JAE16105.1"/>
    </source>
</evidence>
<reference evidence="1" key="1">
    <citation type="submission" date="2014-09" db="EMBL/GenBank/DDBJ databases">
        <authorList>
            <person name="Magalhaes I.L.F."/>
            <person name="Oliveira U."/>
            <person name="Santos F.R."/>
            <person name="Vidigal T.H.D.A."/>
            <person name="Brescovit A.D."/>
            <person name="Santos A.J."/>
        </authorList>
    </citation>
    <scope>NUCLEOTIDE SEQUENCE</scope>
    <source>
        <tissue evidence="1">Shoot tissue taken approximately 20 cm above the soil surface</tissue>
    </source>
</reference>
<protein>
    <submittedName>
        <fullName evidence="1">Uncharacterized protein</fullName>
    </submittedName>
</protein>
<organism evidence="1">
    <name type="scientific">Arundo donax</name>
    <name type="common">Giant reed</name>
    <name type="synonym">Donax arundinaceus</name>
    <dbReference type="NCBI Taxonomy" id="35708"/>
    <lineage>
        <taxon>Eukaryota</taxon>
        <taxon>Viridiplantae</taxon>
        <taxon>Streptophyta</taxon>
        <taxon>Embryophyta</taxon>
        <taxon>Tracheophyta</taxon>
        <taxon>Spermatophyta</taxon>
        <taxon>Magnoliopsida</taxon>
        <taxon>Liliopsida</taxon>
        <taxon>Poales</taxon>
        <taxon>Poaceae</taxon>
        <taxon>PACMAD clade</taxon>
        <taxon>Arundinoideae</taxon>
        <taxon>Arundineae</taxon>
        <taxon>Arundo</taxon>
    </lineage>
</organism>
<reference evidence="1" key="2">
    <citation type="journal article" date="2015" name="Data Brief">
        <title>Shoot transcriptome of the giant reed, Arundo donax.</title>
        <authorList>
            <person name="Barrero R.A."/>
            <person name="Guerrero F.D."/>
            <person name="Moolhuijzen P."/>
            <person name="Goolsby J.A."/>
            <person name="Tidwell J."/>
            <person name="Bellgard S.E."/>
            <person name="Bellgard M.I."/>
        </authorList>
    </citation>
    <scope>NUCLEOTIDE SEQUENCE</scope>
    <source>
        <tissue evidence="1">Shoot tissue taken approximately 20 cm above the soil surface</tissue>
    </source>
</reference>
<sequence length="45" mass="5396">MSYCEFWLCTWVVERIAHSKRKREKKEMTDEVFQLICALNSSSVL</sequence>
<proteinExistence type="predicted"/>
<accession>A0A0A9FTE7</accession>